<gene>
    <name evidence="1" type="ORF">BDK51DRAFT_44947</name>
</gene>
<sequence length="272" mass="28564">MAIMPTDGEASTRFPPKVFALQSKDSWDAEGCSRRKERKSTLPRSLPLPRLAVDGPRILSYSDSDNPDLNNLASGPGCRAAASVLTCADIVNEAIHLTSSPVNASTAMTYPSAATYKTPSSYSRAGTAANFESNLNVMTSMLRRLALTPVSRVDRLHAGPAPDKHCTRGDGHDRDVATPVAELSPRLDGPRRAIEDDELTVEPTEKGGAVGGGENAAEALEGAEWLGPAWGAVALEDGVDGPICCQEEKVPRAIGVGRGLGGMQGWVVGSTD</sequence>
<dbReference type="EMBL" id="KZ995232">
    <property type="protein sequence ID" value="RKO91098.1"/>
    <property type="molecule type" value="Genomic_DNA"/>
</dbReference>
<evidence type="ECO:0000313" key="2">
    <source>
        <dbReference type="Proteomes" id="UP000269721"/>
    </source>
</evidence>
<dbReference type="AlphaFoldDB" id="A0A4P9WI30"/>
<evidence type="ECO:0000313" key="1">
    <source>
        <dbReference type="EMBL" id="RKO91098.1"/>
    </source>
</evidence>
<organism evidence="1 2">
    <name type="scientific">Blyttiomyces helicus</name>
    <dbReference type="NCBI Taxonomy" id="388810"/>
    <lineage>
        <taxon>Eukaryota</taxon>
        <taxon>Fungi</taxon>
        <taxon>Fungi incertae sedis</taxon>
        <taxon>Chytridiomycota</taxon>
        <taxon>Chytridiomycota incertae sedis</taxon>
        <taxon>Chytridiomycetes</taxon>
        <taxon>Chytridiomycetes incertae sedis</taxon>
        <taxon>Blyttiomyces</taxon>
    </lineage>
</organism>
<proteinExistence type="predicted"/>
<dbReference type="Proteomes" id="UP000269721">
    <property type="component" value="Unassembled WGS sequence"/>
</dbReference>
<reference evidence="2" key="1">
    <citation type="journal article" date="2018" name="Nat. Microbiol.">
        <title>Leveraging single-cell genomics to expand the fungal tree of life.</title>
        <authorList>
            <person name="Ahrendt S.R."/>
            <person name="Quandt C.A."/>
            <person name="Ciobanu D."/>
            <person name="Clum A."/>
            <person name="Salamov A."/>
            <person name="Andreopoulos B."/>
            <person name="Cheng J.F."/>
            <person name="Woyke T."/>
            <person name="Pelin A."/>
            <person name="Henrissat B."/>
            <person name="Reynolds N.K."/>
            <person name="Benny G.L."/>
            <person name="Smith M.E."/>
            <person name="James T.Y."/>
            <person name="Grigoriev I.V."/>
        </authorList>
    </citation>
    <scope>NUCLEOTIDE SEQUENCE [LARGE SCALE GENOMIC DNA]</scope>
</reference>
<protein>
    <submittedName>
        <fullName evidence="1">Uncharacterized protein</fullName>
    </submittedName>
</protein>
<keyword evidence="2" id="KW-1185">Reference proteome</keyword>
<accession>A0A4P9WI30</accession>
<name>A0A4P9WI30_9FUNG</name>